<evidence type="ECO:0000256" key="5">
    <source>
        <dbReference type="SAM" id="Phobius"/>
    </source>
</evidence>
<evidence type="ECO:0000256" key="4">
    <source>
        <dbReference type="ARBA" id="ARBA00023136"/>
    </source>
</evidence>
<name>A0ABN6M5U0_9BACT</name>
<keyword evidence="3 5" id="KW-1133">Transmembrane helix</keyword>
<dbReference type="InterPro" id="IPR038770">
    <property type="entry name" value="Na+/solute_symporter_sf"/>
</dbReference>
<dbReference type="Pfam" id="PF01758">
    <property type="entry name" value="SBF"/>
    <property type="match status" value="1"/>
</dbReference>
<organism evidence="6 7">
    <name type="scientific">Desulfofustis limnaeus</name>
    <dbReference type="NCBI Taxonomy" id="2740163"/>
    <lineage>
        <taxon>Bacteria</taxon>
        <taxon>Pseudomonadati</taxon>
        <taxon>Thermodesulfobacteriota</taxon>
        <taxon>Desulfobulbia</taxon>
        <taxon>Desulfobulbales</taxon>
        <taxon>Desulfocapsaceae</taxon>
        <taxon>Desulfofustis</taxon>
    </lineage>
</organism>
<comment type="subcellular location">
    <subcellularLocation>
        <location evidence="1">Membrane</location>
        <topology evidence="1">Multi-pass membrane protein</topology>
    </subcellularLocation>
</comment>
<protein>
    <submittedName>
        <fullName evidence="6">Na+-dependent transporter</fullName>
    </submittedName>
</protein>
<reference evidence="6 7" key="1">
    <citation type="submission" date="2022-01" db="EMBL/GenBank/DDBJ databases">
        <title>Desulfofustis limnae sp. nov., a novel mesophilic sulfate-reducing bacterium isolated from marsh soil.</title>
        <authorList>
            <person name="Watanabe M."/>
            <person name="Takahashi A."/>
            <person name="Kojima H."/>
            <person name="Fukui M."/>
        </authorList>
    </citation>
    <scope>NUCLEOTIDE SEQUENCE [LARGE SCALE GENOMIC DNA]</scope>
    <source>
        <strain evidence="6 7">PPLL</strain>
    </source>
</reference>
<proteinExistence type="predicted"/>
<feature type="transmembrane region" description="Helical" evidence="5">
    <location>
        <begin position="207"/>
        <end position="227"/>
    </location>
</feature>
<dbReference type="Gene3D" id="1.20.1530.20">
    <property type="match status" value="1"/>
</dbReference>
<gene>
    <name evidence="6" type="ORF">DPPLL_26130</name>
</gene>
<keyword evidence="2 5" id="KW-0812">Transmembrane</keyword>
<evidence type="ECO:0000256" key="3">
    <source>
        <dbReference type="ARBA" id="ARBA00022989"/>
    </source>
</evidence>
<evidence type="ECO:0000256" key="2">
    <source>
        <dbReference type="ARBA" id="ARBA00022692"/>
    </source>
</evidence>
<evidence type="ECO:0000256" key="1">
    <source>
        <dbReference type="ARBA" id="ARBA00004141"/>
    </source>
</evidence>
<feature type="transmembrane region" description="Helical" evidence="5">
    <location>
        <begin position="233"/>
        <end position="255"/>
    </location>
</feature>
<dbReference type="RefSeq" id="WP_284151630.1">
    <property type="nucleotide sequence ID" value="NZ_AP025516.1"/>
</dbReference>
<feature type="transmembrane region" description="Helical" evidence="5">
    <location>
        <begin position="168"/>
        <end position="186"/>
    </location>
</feature>
<feature type="transmembrane region" description="Helical" evidence="5">
    <location>
        <begin position="39"/>
        <end position="60"/>
    </location>
</feature>
<dbReference type="EMBL" id="AP025516">
    <property type="protein sequence ID" value="BDD88248.1"/>
    <property type="molecule type" value="Genomic_DNA"/>
</dbReference>
<evidence type="ECO:0000313" key="7">
    <source>
        <dbReference type="Proteomes" id="UP000830055"/>
    </source>
</evidence>
<keyword evidence="4 5" id="KW-0472">Membrane</keyword>
<sequence>MPLLNTSLTLLAWLGRQGTRAVAALVVIGIAVPPLGALLKPLVTETIFVLLCLAFMRVDLGAFRAHLRRPAVVLAAGVWTGMLIPLLGGLLGIATGLPERAPDLFLALMLQCIASPIMAAPAFASLIGLDAALVLATLIASTALIPLTAPLFTALFLGPGLTLAPLDLGLKLGVILAGSAGVGLLARQLFGLATIERHKETINGCNIIFLFIFVAAIMENIAAQTLAAPLATVGLTVLGFVIYGVILLGSVLLFWRAGRERALALGFLCSQRNMGLMLAATGGALPETTWLYFALAQFPIYLGPYLLQPLVRRLLVDGSEDRDATERNHHSSSRRKT</sequence>
<accession>A0ABN6M5U0</accession>
<dbReference type="InterPro" id="IPR002657">
    <property type="entry name" value="BilAc:Na_symport/Acr3"/>
</dbReference>
<feature type="transmembrane region" description="Helical" evidence="5">
    <location>
        <begin position="105"/>
        <end position="124"/>
    </location>
</feature>
<feature type="transmembrane region" description="Helical" evidence="5">
    <location>
        <begin position="72"/>
        <end position="93"/>
    </location>
</feature>
<evidence type="ECO:0000313" key="6">
    <source>
        <dbReference type="EMBL" id="BDD88248.1"/>
    </source>
</evidence>
<dbReference type="Proteomes" id="UP000830055">
    <property type="component" value="Chromosome"/>
</dbReference>
<keyword evidence="7" id="KW-1185">Reference proteome</keyword>
<feature type="transmembrane region" description="Helical" evidence="5">
    <location>
        <begin position="131"/>
        <end position="156"/>
    </location>
</feature>